<dbReference type="PANTHER" id="PTHR47099:SF1">
    <property type="entry name" value="METHYLCOBAMIDE:COM METHYLTRANSFERASE MTBA"/>
    <property type="match status" value="1"/>
</dbReference>
<dbReference type="GO" id="GO:0004853">
    <property type="term" value="F:uroporphyrinogen decarboxylase activity"/>
    <property type="evidence" value="ECO:0007669"/>
    <property type="project" value="InterPro"/>
</dbReference>
<gene>
    <name evidence="2" type="ORF">DXC51_25025</name>
</gene>
<protein>
    <recommendedName>
        <fullName evidence="1">Uroporphyrinogen decarboxylase (URO-D) domain-containing protein</fullName>
    </recommendedName>
</protein>
<dbReference type="PANTHER" id="PTHR47099">
    <property type="entry name" value="METHYLCOBAMIDE:COM METHYLTRANSFERASE MTBA"/>
    <property type="match status" value="1"/>
</dbReference>
<accession>A0A3E3HWY1</accession>
<keyword evidence="3" id="KW-1185">Reference proteome</keyword>
<sequence>MTNRENFLSLLRRTGYESVPVEFSLCPFLIERMRKELGVEDYQEYFQFPWRRVEDIKLVNHDVEQYRRFYLRPLAEGADIDTWGVGHEKSPNSMHMTYMRHPLENAEDMEDFLDYPFPDYAHGNNSHQKKQVEEIKKRDLIALGDMQTTIWETAWYLRGMENLFCDMMAEEETAVFLFDKVLETSKIRARSYAEAGVDVLFFGDDIGMQHTIMMSEELYCSWIKPRLKELVDMVKEINPEILIFYHSCGFVEPFIPHLIEAGIDVLNPIQSECMDFKEICRKYGDRISFHGTIGTQTVMPFGTPQEVKKAVWDNLDAAGKKGGLFVAPTHILEPEVPLENILAYVEACRTYRK</sequence>
<dbReference type="InterPro" id="IPR000257">
    <property type="entry name" value="Uroporphyrinogen_deCOase"/>
</dbReference>
<dbReference type="InterPro" id="IPR038071">
    <property type="entry name" value="UROD/MetE-like_sf"/>
</dbReference>
<organism evidence="2 3">
    <name type="scientific">Eisenbergiella massiliensis</name>
    <dbReference type="NCBI Taxonomy" id="1720294"/>
    <lineage>
        <taxon>Bacteria</taxon>
        <taxon>Bacillati</taxon>
        <taxon>Bacillota</taxon>
        <taxon>Clostridia</taxon>
        <taxon>Lachnospirales</taxon>
        <taxon>Lachnospiraceae</taxon>
        <taxon>Eisenbergiella</taxon>
    </lineage>
</organism>
<proteinExistence type="predicted"/>
<dbReference type="InterPro" id="IPR052024">
    <property type="entry name" value="Methanogen_methyltrans"/>
</dbReference>
<dbReference type="Pfam" id="PF01208">
    <property type="entry name" value="URO-D"/>
    <property type="match status" value="1"/>
</dbReference>
<dbReference type="RefSeq" id="WP_102289179.1">
    <property type="nucleotide sequence ID" value="NZ_JBKUNB010000005.1"/>
</dbReference>
<evidence type="ECO:0000313" key="2">
    <source>
        <dbReference type="EMBL" id="RGE56317.1"/>
    </source>
</evidence>
<dbReference type="Gene3D" id="3.20.20.210">
    <property type="match status" value="1"/>
</dbReference>
<evidence type="ECO:0000313" key="3">
    <source>
        <dbReference type="Proteomes" id="UP000260812"/>
    </source>
</evidence>
<dbReference type="GO" id="GO:0006779">
    <property type="term" value="P:porphyrin-containing compound biosynthetic process"/>
    <property type="evidence" value="ECO:0007669"/>
    <property type="project" value="InterPro"/>
</dbReference>
<dbReference type="EMBL" id="QVLV01000027">
    <property type="protein sequence ID" value="RGE56317.1"/>
    <property type="molecule type" value="Genomic_DNA"/>
</dbReference>
<dbReference type="AlphaFoldDB" id="A0A3E3HWY1"/>
<reference evidence="2" key="1">
    <citation type="submission" date="2018-08" db="EMBL/GenBank/DDBJ databases">
        <title>A genome reference for cultivated species of the human gut microbiota.</title>
        <authorList>
            <person name="Zou Y."/>
            <person name="Xue W."/>
            <person name="Luo G."/>
        </authorList>
    </citation>
    <scope>NUCLEOTIDE SEQUENCE [LARGE SCALE GENOMIC DNA]</scope>
    <source>
        <strain evidence="2">TF05-5AC</strain>
    </source>
</reference>
<evidence type="ECO:0000259" key="1">
    <source>
        <dbReference type="Pfam" id="PF01208"/>
    </source>
</evidence>
<feature type="domain" description="Uroporphyrinogen decarboxylase (URO-D)" evidence="1">
    <location>
        <begin position="102"/>
        <end position="351"/>
    </location>
</feature>
<dbReference type="Proteomes" id="UP000260812">
    <property type="component" value="Unassembled WGS sequence"/>
</dbReference>
<dbReference type="SUPFAM" id="SSF51726">
    <property type="entry name" value="UROD/MetE-like"/>
    <property type="match status" value="1"/>
</dbReference>
<name>A0A3E3HWY1_9FIRM</name>
<comment type="caution">
    <text evidence="2">The sequence shown here is derived from an EMBL/GenBank/DDBJ whole genome shotgun (WGS) entry which is preliminary data.</text>
</comment>
<dbReference type="GeneID" id="97990028"/>